<reference evidence="7 8" key="1">
    <citation type="submission" date="2016-05" db="EMBL/GenBank/DDBJ databases">
        <title>Genome Sequence of Pseudomonas citronellolis Strain SJTE-3, an Estrogens and Persistent Organic Pollutants degradation strain.</title>
        <authorList>
            <person name="Liang R."/>
        </authorList>
    </citation>
    <scope>NUCLEOTIDE SEQUENCE [LARGE SCALE GENOMIC DNA]</scope>
    <source>
        <strain evidence="7 8">SJTE-3</strain>
    </source>
</reference>
<comment type="catalytic activity">
    <reaction evidence="1">
        <text>ATP + protein L-histidine = ADP + protein N-phospho-L-histidine.</text>
        <dbReference type="EC" id="2.7.13.3"/>
    </reaction>
</comment>
<dbReference type="SMART" id="SM00387">
    <property type="entry name" value="HATPase_c"/>
    <property type="match status" value="1"/>
</dbReference>
<evidence type="ECO:0000259" key="4">
    <source>
        <dbReference type="PROSITE" id="PS50109"/>
    </source>
</evidence>
<evidence type="ECO:0000259" key="5">
    <source>
        <dbReference type="PROSITE" id="PS50112"/>
    </source>
</evidence>
<dbReference type="CDD" id="cd00082">
    <property type="entry name" value="HisKA"/>
    <property type="match status" value="1"/>
</dbReference>
<keyword evidence="3" id="KW-0597">Phosphoprotein</keyword>
<keyword evidence="7" id="KW-0418">Kinase</keyword>
<dbReference type="InterPro" id="IPR003661">
    <property type="entry name" value="HisK_dim/P_dom"/>
</dbReference>
<dbReference type="PROSITE" id="PS50109">
    <property type="entry name" value="HIS_KIN"/>
    <property type="match status" value="1"/>
</dbReference>
<dbReference type="SUPFAM" id="SSF55874">
    <property type="entry name" value="ATPase domain of HSP90 chaperone/DNA topoisomerase II/histidine kinase"/>
    <property type="match status" value="1"/>
</dbReference>
<dbReference type="RefSeq" id="WP_064582984.1">
    <property type="nucleotide sequence ID" value="NZ_CP015878.1"/>
</dbReference>
<dbReference type="SUPFAM" id="SSF47384">
    <property type="entry name" value="Homodimeric domain of signal transducing histidine kinase"/>
    <property type="match status" value="1"/>
</dbReference>
<sequence length="750" mass="81403">MPELNTLVRLLREPAPVAAQADALLALCRARAPLERALYLAWRPRSRSYEALGDERLPPGAGDPLQANDEALHAAFAGRRDMPLDELLALPGWLGGRLRRAGWSHGLALNLALGGEPGLLLLAARDAAATPWLGWVGELLGEVMALAGGARRTAPLLAAEPLPALLLDGDGQLLDGNPALHGLAAELGLDDVRELLPSNHRELLRSCLAQARAVQDAPSEQGGRHFLWSFIPDAGQAEVLVRGREASAQIQGEREAARARRLYRQIIENTSDLISRRTLDGVILDASPSSWPLLGYWPEEMRGQSVLPLLHPDDRKRVARHTRDALEQDGYATLTYRLRHRDGHYLWFETASRAIRETYTGAVVEVVSVSRDITARVRAEENRRRLAEVVEANADLVLFVDAGARPNYANPAARKALNLGEDSLPESLAGLFDEALLQRLAEEGWKAADSQGVWRAEGQLRPLGDGAPVPVSLVLLGHRAAGGERYYSLVARDMTERELREHQQRRHQDELAHSARLVTLGELASGIAHEINQPLAAVVNYAGASQRYLAALGSNPEAAQRVAQGLARITEHANHASEVIRRLRAFLRKGQRRLQALDVNELVRESLGLCAWEAGQGGVAIGQALAENLPPVYADRVLLQQVLLNLLRNAIEANRERHAGAPSAIAIGSALEADGRLCVWVEDNGPGADEETLGRMFTPFYSSKPDGLGLGLSMSRGMVEGFGGTLDARPAADGLRLECRLPAAGEWGKA</sequence>
<dbReference type="SMART" id="SM00091">
    <property type="entry name" value="PAS"/>
    <property type="match status" value="3"/>
</dbReference>
<dbReference type="SMART" id="SM00086">
    <property type="entry name" value="PAC"/>
    <property type="match status" value="1"/>
</dbReference>
<protein>
    <recommendedName>
        <fullName evidence="2">histidine kinase</fullName>
        <ecNumber evidence="2">2.7.13.3</ecNumber>
    </recommendedName>
</protein>
<feature type="domain" description="PAS" evidence="5">
    <location>
        <begin position="259"/>
        <end position="329"/>
    </location>
</feature>
<dbReference type="SMART" id="SM00388">
    <property type="entry name" value="HisKA"/>
    <property type="match status" value="1"/>
</dbReference>
<dbReference type="InterPro" id="IPR013655">
    <property type="entry name" value="PAS_fold_3"/>
</dbReference>
<feature type="domain" description="PAC" evidence="6">
    <location>
        <begin position="332"/>
        <end position="385"/>
    </location>
</feature>
<dbReference type="InterPro" id="IPR036890">
    <property type="entry name" value="HATPase_C_sf"/>
</dbReference>
<dbReference type="Gene3D" id="3.30.565.10">
    <property type="entry name" value="Histidine kinase-like ATPase, C-terminal domain"/>
    <property type="match status" value="1"/>
</dbReference>
<evidence type="ECO:0000256" key="2">
    <source>
        <dbReference type="ARBA" id="ARBA00012438"/>
    </source>
</evidence>
<dbReference type="InterPro" id="IPR036097">
    <property type="entry name" value="HisK_dim/P_sf"/>
</dbReference>
<evidence type="ECO:0000313" key="8">
    <source>
        <dbReference type="Proteomes" id="UP000077748"/>
    </source>
</evidence>
<dbReference type="Gene3D" id="1.10.287.130">
    <property type="match status" value="1"/>
</dbReference>
<dbReference type="InterPro" id="IPR003594">
    <property type="entry name" value="HATPase_dom"/>
</dbReference>
<gene>
    <name evidence="7" type="ORF">A9C11_13885</name>
</gene>
<evidence type="ECO:0000256" key="3">
    <source>
        <dbReference type="ARBA" id="ARBA00022553"/>
    </source>
</evidence>
<dbReference type="InterPro" id="IPR001610">
    <property type="entry name" value="PAC"/>
</dbReference>
<keyword evidence="7" id="KW-0808">Transferase</keyword>
<evidence type="ECO:0000259" key="6">
    <source>
        <dbReference type="PROSITE" id="PS50113"/>
    </source>
</evidence>
<dbReference type="AlphaFoldDB" id="A0A1A9KC03"/>
<dbReference type="Pfam" id="PF00512">
    <property type="entry name" value="HisKA"/>
    <property type="match status" value="1"/>
</dbReference>
<dbReference type="PANTHER" id="PTHR43065">
    <property type="entry name" value="SENSOR HISTIDINE KINASE"/>
    <property type="match status" value="1"/>
</dbReference>
<dbReference type="PRINTS" id="PR00344">
    <property type="entry name" value="BCTRLSENSOR"/>
</dbReference>
<dbReference type="InterPro" id="IPR035965">
    <property type="entry name" value="PAS-like_dom_sf"/>
</dbReference>
<dbReference type="NCBIfam" id="TIGR00229">
    <property type="entry name" value="sensory_box"/>
    <property type="match status" value="1"/>
</dbReference>
<dbReference type="EMBL" id="CP015878">
    <property type="protein sequence ID" value="ANI15009.1"/>
    <property type="molecule type" value="Genomic_DNA"/>
</dbReference>
<dbReference type="InterPro" id="IPR005467">
    <property type="entry name" value="His_kinase_dom"/>
</dbReference>
<evidence type="ECO:0000256" key="1">
    <source>
        <dbReference type="ARBA" id="ARBA00000085"/>
    </source>
</evidence>
<evidence type="ECO:0000313" key="7">
    <source>
        <dbReference type="EMBL" id="ANI15009.1"/>
    </source>
</evidence>
<dbReference type="InterPro" id="IPR000700">
    <property type="entry name" value="PAS-assoc_C"/>
</dbReference>
<dbReference type="PANTHER" id="PTHR43065:SF42">
    <property type="entry name" value="TWO-COMPONENT SENSOR PPRA"/>
    <property type="match status" value="1"/>
</dbReference>
<organism evidence="7 8">
    <name type="scientific">Pseudomonas citronellolis</name>
    <dbReference type="NCBI Taxonomy" id="53408"/>
    <lineage>
        <taxon>Bacteria</taxon>
        <taxon>Pseudomonadati</taxon>
        <taxon>Pseudomonadota</taxon>
        <taxon>Gammaproteobacteria</taxon>
        <taxon>Pseudomonadales</taxon>
        <taxon>Pseudomonadaceae</taxon>
        <taxon>Pseudomonas</taxon>
    </lineage>
</organism>
<dbReference type="InterPro" id="IPR004358">
    <property type="entry name" value="Sig_transdc_His_kin-like_C"/>
</dbReference>
<dbReference type="PROSITE" id="PS50113">
    <property type="entry name" value="PAC"/>
    <property type="match status" value="1"/>
</dbReference>
<dbReference type="Pfam" id="PF02518">
    <property type="entry name" value="HATPase_c"/>
    <property type="match status" value="1"/>
</dbReference>
<dbReference type="Pfam" id="PF08447">
    <property type="entry name" value="PAS_3"/>
    <property type="match status" value="1"/>
</dbReference>
<dbReference type="PROSITE" id="PS50112">
    <property type="entry name" value="PAS"/>
    <property type="match status" value="1"/>
</dbReference>
<dbReference type="Gene3D" id="3.30.450.20">
    <property type="entry name" value="PAS domain"/>
    <property type="match status" value="2"/>
</dbReference>
<dbReference type="SUPFAM" id="SSF55785">
    <property type="entry name" value="PYP-like sensor domain (PAS domain)"/>
    <property type="match status" value="2"/>
</dbReference>
<accession>A0A1A9KC03</accession>
<dbReference type="GO" id="GO:0000155">
    <property type="term" value="F:phosphorelay sensor kinase activity"/>
    <property type="evidence" value="ECO:0007669"/>
    <property type="project" value="InterPro"/>
</dbReference>
<dbReference type="EC" id="2.7.13.3" evidence="2"/>
<proteinExistence type="predicted"/>
<name>A0A1A9KC03_9PSED</name>
<dbReference type="Proteomes" id="UP000077748">
    <property type="component" value="Chromosome"/>
</dbReference>
<dbReference type="CDD" id="cd00130">
    <property type="entry name" value="PAS"/>
    <property type="match status" value="1"/>
</dbReference>
<feature type="domain" description="Histidine kinase" evidence="4">
    <location>
        <begin position="526"/>
        <end position="745"/>
    </location>
</feature>
<dbReference type="InterPro" id="IPR000014">
    <property type="entry name" value="PAS"/>
</dbReference>